<dbReference type="AlphaFoldDB" id="A0A1M6QTR2"/>
<proteinExistence type="predicted"/>
<dbReference type="STRING" id="1121302.SAMN02745163_03446"/>
<feature type="signal peptide" evidence="1">
    <location>
        <begin position="1"/>
        <end position="25"/>
    </location>
</feature>
<keyword evidence="4" id="KW-1185">Reference proteome</keyword>
<dbReference type="InterPro" id="IPR013230">
    <property type="entry name" value="Peptidase_M15A_C"/>
</dbReference>
<dbReference type="EMBL" id="FQZB01000015">
    <property type="protein sequence ID" value="SHK23417.1"/>
    <property type="molecule type" value="Genomic_DNA"/>
</dbReference>
<feature type="domain" description="Peptidase M15A C-terminal" evidence="2">
    <location>
        <begin position="29"/>
        <end position="132"/>
    </location>
</feature>
<dbReference type="InterPro" id="IPR009045">
    <property type="entry name" value="Zn_M74/Hedgehog-like"/>
</dbReference>
<dbReference type="SUPFAM" id="SSF55166">
    <property type="entry name" value="Hedgehog/DD-peptidase"/>
    <property type="match status" value="1"/>
</dbReference>
<organism evidence="3 4">
    <name type="scientific">Clostridium cavendishii DSM 21758</name>
    <dbReference type="NCBI Taxonomy" id="1121302"/>
    <lineage>
        <taxon>Bacteria</taxon>
        <taxon>Bacillati</taxon>
        <taxon>Bacillota</taxon>
        <taxon>Clostridia</taxon>
        <taxon>Eubacteriales</taxon>
        <taxon>Clostridiaceae</taxon>
        <taxon>Clostridium</taxon>
    </lineage>
</organism>
<evidence type="ECO:0000313" key="4">
    <source>
        <dbReference type="Proteomes" id="UP000184310"/>
    </source>
</evidence>
<reference evidence="3 4" key="1">
    <citation type="submission" date="2016-11" db="EMBL/GenBank/DDBJ databases">
        <authorList>
            <person name="Jaros S."/>
            <person name="Januszkiewicz K."/>
            <person name="Wedrychowicz H."/>
        </authorList>
    </citation>
    <scope>NUCLEOTIDE SEQUENCE [LARGE SCALE GENOMIC DNA]</scope>
    <source>
        <strain evidence="3 4">DSM 21758</strain>
    </source>
</reference>
<evidence type="ECO:0000313" key="3">
    <source>
        <dbReference type="EMBL" id="SHK23417.1"/>
    </source>
</evidence>
<dbReference type="Pfam" id="PF08291">
    <property type="entry name" value="Peptidase_M15_3"/>
    <property type="match status" value="1"/>
</dbReference>
<name>A0A1M6QTR2_9CLOT</name>
<dbReference type="RefSeq" id="WP_072990786.1">
    <property type="nucleotide sequence ID" value="NZ_FQZB01000015.1"/>
</dbReference>
<accession>A0A1M6QTR2</accession>
<dbReference type="Proteomes" id="UP000184310">
    <property type="component" value="Unassembled WGS sequence"/>
</dbReference>
<protein>
    <submittedName>
        <fullName evidence="3">Peptidase M15</fullName>
    </submittedName>
</protein>
<gene>
    <name evidence="3" type="ORF">SAMN02745163_03446</name>
</gene>
<feature type="chain" id="PRO_5012296863" evidence="1">
    <location>
        <begin position="26"/>
        <end position="140"/>
    </location>
</feature>
<sequence length="140" mass="15095">MKKLSSFLATFLLFGLLLSPVQAKADTTHFKSSEFKCTHCGKLPPGGISQDLMNKLETLRTRLGNHPIIITSGYRCPAHNAAVNGASNSQHLYGTAADIQVSGVPASTVYSVANEIFANGGVGKYSNFTHVDVRGYHARW</sequence>
<dbReference type="Gene3D" id="3.30.1380.10">
    <property type="match status" value="1"/>
</dbReference>
<keyword evidence="1" id="KW-0732">Signal</keyword>
<evidence type="ECO:0000256" key="1">
    <source>
        <dbReference type="SAM" id="SignalP"/>
    </source>
</evidence>
<evidence type="ECO:0000259" key="2">
    <source>
        <dbReference type="Pfam" id="PF08291"/>
    </source>
</evidence>
<dbReference type="OrthoDB" id="5242612at2"/>